<feature type="compositionally biased region" description="Polar residues" evidence="4">
    <location>
        <begin position="29"/>
        <end position="41"/>
    </location>
</feature>
<accession>A0ABD1F8F6</accession>
<keyword evidence="6" id="KW-1185">Reference proteome</keyword>
<feature type="region of interest" description="Disordered" evidence="4">
    <location>
        <begin position="25"/>
        <end position="54"/>
    </location>
</feature>
<keyword evidence="2" id="KW-0496">Mitochondrion</keyword>
<name>A0ABD1F8F6_HYPHA</name>
<gene>
    <name evidence="5" type="ORF">ABEB36_003213</name>
</gene>
<comment type="similarity">
    <text evidence="3">Belongs to the alpha-ketoglutarate dehydrogenase component 4 family.</text>
</comment>
<comment type="subcellular location">
    <subcellularLocation>
        <location evidence="1">Mitochondrion</location>
    </subcellularLocation>
</comment>
<reference evidence="5 6" key="1">
    <citation type="submission" date="2024-05" db="EMBL/GenBank/DDBJ databases">
        <title>Genetic variation in Jamaican populations of the coffee berry borer (Hypothenemus hampei).</title>
        <authorList>
            <person name="Errbii M."/>
            <person name="Myrie A."/>
        </authorList>
    </citation>
    <scope>NUCLEOTIDE SEQUENCE [LARGE SCALE GENOMIC DNA]</scope>
    <source>
        <strain evidence="5">JA-Hopewell-2020-01-JO</strain>
        <tissue evidence="5">Whole body</tissue>
    </source>
</reference>
<organism evidence="5 6">
    <name type="scientific">Hypothenemus hampei</name>
    <name type="common">Coffee berry borer</name>
    <dbReference type="NCBI Taxonomy" id="57062"/>
    <lineage>
        <taxon>Eukaryota</taxon>
        <taxon>Metazoa</taxon>
        <taxon>Ecdysozoa</taxon>
        <taxon>Arthropoda</taxon>
        <taxon>Hexapoda</taxon>
        <taxon>Insecta</taxon>
        <taxon>Pterygota</taxon>
        <taxon>Neoptera</taxon>
        <taxon>Endopterygota</taxon>
        <taxon>Coleoptera</taxon>
        <taxon>Polyphaga</taxon>
        <taxon>Cucujiformia</taxon>
        <taxon>Curculionidae</taxon>
        <taxon>Scolytinae</taxon>
        <taxon>Hypothenemus</taxon>
    </lineage>
</organism>
<evidence type="ECO:0000256" key="3">
    <source>
        <dbReference type="ARBA" id="ARBA00043970"/>
    </source>
</evidence>
<evidence type="ECO:0000256" key="1">
    <source>
        <dbReference type="ARBA" id="ARBA00004173"/>
    </source>
</evidence>
<protein>
    <submittedName>
        <fullName evidence="5">Uncharacterized protein</fullName>
    </submittedName>
</protein>
<dbReference type="Proteomes" id="UP001566132">
    <property type="component" value="Unassembled WGS sequence"/>
</dbReference>
<dbReference type="GO" id="GO:0005739">
    <property type="term" value="C:mitochondrion"/>
    <property type="evidence" value="ECO:0007669"/>
    <property type="project" value="UniProtKB-SubCell"/>
</dbReference>
<evidence type="ECO:0000313" key="5">
    <source>
        <dbReference type="EMBL" id="KAL1513872.1"/>
    </source>
</evidence>
<evidence type="ECO:0000313" key="6">
    <source>
        <dbReference type="Proteomes" id="UP001566132"/>
    </source>
</evidence>
<dbReference type="AlphaFoldDB" id="A0ABD1F8F6"/>
<dbReference type="InterPro" id="IPR020373">
    <property type="entry name" value="Kgd4/YMR-31"/>
</dbReference>
<evidence type="ECO:0000256" key="4">
    <source>
        <dbReference type="SAM" id="MobiDB-lite"/>
    </source>
</evidence>
<comment type="caution">
    <text evidence="5">The sequence shown here is derived from an EMBL/GenBank/DDBJ whole genome shotgun (WGS) entry which is preliminary data.</text>
</comment>
<sequence>MSQAIGLRYISQTAKLGHRLIKFRYGPQRDQQQTAGGQHSSAADGKPKIGQQASQEAIWDFQIPVRWRRAPLTEEECAVINNGGPL</sequence>
<dbReference type="Pfam" id="PF10937">
    <property type="entry name" value="Kgd4-YMR31"/>
    <property type="match status" value="1"/>
</dbReference>
<evidence type="ECO:0000256" key="2">
    <source>
        <dbReference type="ARBA" id="ARBA00023128"/>
    </source>
</evidence>
<dbReference type="EMBL" id="JBDJPC010000002">
    <property type="protein sequence ID" value="KAL1513872.1"/>
    <property type="molecule type" value="Genomic_DNA"/>
</dbReference>
<proteinExistence type="inferred from homology"/>